<gene>
    <name evidence="5" type="ORF">DXX92_02585</name>
</gene>
<dbReference type="GO" id="GO:0003824">
    <property type="term" value="F:catalytic activity"/>
    <property type="evidence" value="ECO:0007669"/>
    <property type="project" value="UniProtKB-ARBA"/>
</dbReference>
<keyword evidence="2" id="KW-0175">Coiled coil</keyword>
<dbReference type="PROSITE" id="PS50883">
    <property type="entry name" value="EAL"/>
    <property type="match status" value="1"/>
</dbReference>
<dbReference type="RefSeq" id="WP_115999001.1">
    <property type="nucleotide sequence ID" value="NZ_QUOV01000001.1"/>
</dbReference>
<evidence type="ECO:0000259" key="3">
    <source>
        <dbReference type="PROSITE" id="PS50883"/>
    </source>
</evidence>
<dbReference type="SMART" id="SM00052">
    <property type="entry name" value="EAL"/>
    <property type="match status" value="1"/>
</dbReference>
<proteinExistence type="predicted"/>
<feature type="domain" description="GGDEF" evidence="4">
    <location>
        <begin position="234"/>
        <end position="367"/>
    </location>
</feature>
<evidence type="ECO:0000259" key="4">
    <source>
        <dbReference type="PROSITE" id="PS50887"/>
    </source>
</evidence>
<dbReference type="Pfam" id="PF00990">
    <property type="entry name" value="GGDEF"/>
    <property type="match status" value="1"/>
</dbReference>
<feature type="coiled-coil region" evidence="2">
    <location>
        <begin position="54"/>
        <end position="81"/>
    </location>
</feature>
<protein>
    <submittedName>
        <fullName evidence="5">EAL domain-containing protein</fullName>
    </submittedName>
</protein>
<dbReference type="NCBIfam" id="TIGR00254">
    <property type="entry name" value="GGDEF"/>
    <property type="match status" value="1"/>
</dbReference>
<evidence type="ECO:0000256" key="1">
    <source>
        <dbReference type="ARBA" id="ARBA00001946"/>
    </source>
</evidence>
<dbReference type="PROSITE" id="PS50887">
    <property type="entry name" value="GGDEF"/>
    <property type="match status" value="1"/>
</dbReference>
<dbReference type="InterPro" id="IPR029787">
    <property type="entry name" value="Nucleotide_cyclase"/>
</dbReference>
<dbReference type="Gene3D" id="3.30.70.270">
    <property type="match status" value="1"/>
</dbReference>
<dbReference type="InterPro" id="IPR052155">
    <property type="entry name" value="Biofilm_reg_signaling"/>
</dbReference>
<dbReference type="InterPro" id="IPR043128">
    <property type="entry name" value="Rev_trsase/Diguanyl_cyclase"/>
</dbReference>
<name>A0A3E0UC68_9GAMM</name>
<dbReference type="InterPro" id="IPR001633">
    <property type="entry name" value="EAL_dom"/>
</dbReference>
<dbReference type="CDD" id="cd01948">
    <property type="entry name" value="EAL"/>
    <property type="match status" value="1"/>
</dbReference>
<dbReference type="SUPFAM" id="SSF55073">
    <property type="entry name" value="Nucleotide cyclase"/>
    <property type="match status" value="1"/>
</dbReference>
<dbReference type="FunFam" id="3.30.70.270:FF:000001">
    <property type="entry name" value="Diguanylate cyclase domain protein"/>
    <property type="match status" value="1"/>
</dbReference>
<dbReference type="Gene3D" id="3.30.450.20">
    <property type="entry name" value="PAS domain"/>
    <property type="match status" value="1"/>
</dbReference>
<reference evidence="5 6" key="1">
    <citation type="submission" date="2018-08" db="EMBL/GenBank/DDBJ databases">
        <title>Thalassotalea euphylliae genome.</title>
        <authorList>
            <person name="Summers S."/>
            <person name="Rice S.A."/>
            <person name="Freckelton M.L."/>
            <person name="Nedved B.T."/>
            <person name="Hadfield M.G."/>
        </authorList>
    </citation>
    <scope>NUCLEOTIDE SEQUENCE [LARGE SCALE GENOMIC DNA]</scope>
    <source>
        <strain evidence="5 6">H2</strain>
    </source>
</reference>
<evidence type="ECO:0000256" key="2">
    <source>
        <dbReference type="SAM" id="Coils"/>
    </source>
</evidence>
<evidence type="ECO:0000313" key="5">
    <source>
        <dbReference type="EMBL" id="REL34324.1"/>
    </source>
</evidence>
<dbReference type="SMART" id="SM00267">
    <property type="entry name" value="GGDEF"/>
    <property type="match status" value="1"/>
</dbReference>
<comment type="caution">
    <text evidence="5">The sequence shown here is derived from an EMBL/GenBank/DDBJ whole genome shotgun (WGS) entry which is preliminary data.</text>
</comment>
<dbReference type="Proteomes" id="UP000256999">
    <property type="component" value="Unassembled WGS sequence"/>
</dbReference>
<evidence type="ECO:0000313" key="6">
    <source>
        <dbReference type="Proteomes" id="UP000256999"/>
    </source>
</evidence>
<dbReference type="Pfam" id="PF00563">
    <property type="entry name" value="EAL"/>
    <property type="match status" value="1"/>
</dbReference>
<comment type="cofactor">
    <cofactor evidence="1">
        <name>Mg(2+)</name>
        <dbReference type="ChEBI" id="CHEBI:18420"/>
    </cofactor>
</comment>
<dbReference type="Gene3D" id="3.20.20.450">
    <property type="entry name" value="EAL domain"/>
    <property type="match status" value="1"/>
</dbReference>
<dbReference type="InterPro" id="IPR000160">
    <property type="entry name" value="GGDEF_dom"/>
</dbReference>
<dbReference type="CDD" id="cd01949">
    <property type="entry name" value="GGDEF"/>
    <property type="match status" value="1"/>
</dbReference>
<dbReference type="SUPFAM" id="SSF141868">
    <property type="entry name" value="EAL domain-like"/>
    <property type="match status" value="1"/>
</dbReference>
<dbReference type="PANTHER" id="PTHR44757">
    <property type="entry name" value="DIGUANYLATE CYCLASE DGCP"/>
    <property type="match status" value="1"/>
</dbReference>
<dbReference type="AlphaFoldDB" id="A0A3E0UC68"/>
<dbReference type="OrthoDB" id="9816034at2"/>
<dbReference type="PANTHER" id="PTHR44757:SF2">
    <property type="entry name" value="BIOFILM ARCHITECTURE MAINTENANCE PROTEIN MBAA"/>
    <property type="match status" value="1"/>
</dbReference>
<dbReference type="EMBL" id="QUOV01000001">
    <property type="protein sequence ID" value="REL34324.1"/>
    <property type="molecule type" value="Genomic_DNA"/>
</dbReference>
<organism evidence="5 6">
    <name type="scientific">Thalassotalea euphylliae</name>
    <dbReference type="NCBI Taxonomy" id="1655234"/>
    <lineage>
        <taxon>Bacteria</taxon>
        <taxon>Pseudomonadati</taxon>
        <taxon>Pseudomonadota</taxon>
        <taxon>Gammaproteobacteria</taxon>
        <taxon>Alteromonadales</taxon>
        <taxon>Colwelliaceae</taxon>
        <taxon>Thalassotalea</taxon>
    </lineage>
</organism>
<feature type="domain" description="EAL" evidence="3">
    <location>
        <begin position="376"/>
        <end position="630"/>
    </location>
</feature>
<dbReference type="InterPro" id="IPR035919">
    <property type="entry name" value="EAL_sf"/>
</dbReference>
<sequence>MTELHKLAKRQLKRFGIDDSLKTEHRDYFAAVSEAYVGYEQDVSTLERSLFLISEELNERNALLKNQLGELSETKNQLQSSLSVLNATFDATGENIVVYDVDGNVVSINCMGQTFFLQNGVTEYQRWSALLSLFKYPNQAVQVKQKLEEDPTRHINGVIELSSNRFFEYRSLPQIAEGKLIGRVWCFRDITQQKESEDLIQHQAYHDALTGLPNRNLLLDRVEHALALAKRSEQLLAVLFIDLDNFKRVNDTEGHKAGDELLIELVQRVKSRLREQDTLARLGGDEFVLLLESVANKQDIRLLCEELLAILTEPFCLSGRQHFVSCSIGVACFPQDDNNAEHLILKADMAMYQAKAQGKNNYQFYDQSLEQQAMLQVKVERELREALQADELEPYFQPKIDLSTGEIIGAEILMRWFKPDGSSIPPDIFIPVAETTGLISQVGKKAIDSAFECISQWRSQGLNHLKLAINLSIIEFQDAELIRYLLSKCDESNECGSQLIIELTESIFMENKEVISRTMEQLRTRGIAFALDDFGKGYSSFSYLQILPIDYLKIDKAFLQGVTTNKQSAAITRTIIDIGHNLELSVIAEGVEDQATLDYVMRERCQSAQGYFLYKPMPRNDFNELIKQECLQLAAGSE</sequence>
<accession>A0A3E0UC68</accession>